<evidence type="ECO:0008006" key="4">
    <source>
        <dbReference type="Google" id="ProtNLM"/>
    </source>
</evidence>
<dbReference type="RefSeq" id="WP_263734519.1">
    <property type="nucleotide sequence ID" value="NZ_JAOWKY010000002.1"/>
</dbReference>
<accession>A0ABT2ZCL4</accession>
<keyword evidence="1" id="KW-0812">Transmembrane</keyword>
<evidence type="ECO:0000256" key="1">
    <source>
        <dbReference type="SAM" id="Phobius"/>
    </source>
</evidence>
<dbReference type="EMBL" id="JAOWKY010000002">
    <property type="protein sequence ID" value="MCV2868854.1"/>
    <property type="molecule type" value="Genomic_DNA"/>
</dbReference>
<gene>
    <name evidence="2" type="ORF">OEW28_09460</name>
</gene>
<name>A0ABT2ZCL4_9RHOB</name>
<keyword evidence="1" id="KW-0472">Membrane</keyword>
<dbReference type="Proteomes" id="UP001652542">
    <property type="component" value="Unassembled WGS sequence"/>
</dbReference>
<evidence type="ECO:0000313" key="3">
    <source>
        <dbReference type="Proteomes" id="UP001652542"/>
    </source>
</evidence>
<reference evidence="2 3" key="1">
    <citation type="submission" date="2022-10" db="EMBL/GenBank/DDBJ databases">
        <title>Defluviimonas sp. nov., isolated from ocean surface water.</title>
        <authorList>
            <person name="He W."/>
            <person name="Wang L."/>
            <person name="Zhang D.-F."/>
        </authorList>
    </citation>
    <scope>NUCLEOTIDE SEQUENCE [LARGE SCALE GENOMIC DNA]</scope>
    <source>
        <strain evidence="2 3">WL0002</strain>
    </source>
</reference>
<evidence type="ECO:0000313" key="2">
    <source>
        <dbReference type="EMBL" id="MCV2868854.1"/>
    </source>
</evidence>
<proteinExistence type="predicted"/>
<feature type="transmembrane region" description="Helical" evidence="1">
    <location>
        <begin position="43"/>
        <end position="63"/>
    </location>
</feature>
<keyword evidence="3" id="KW-1185">Reference proteome</keyword>
<protein>
    <recommendedName>
        <fullName evidence="4">DUF2905 domain-containing protein</fullName>
    </recommendedName>
</protein>
<keyword evidence="1" id="KW-1133">Transmembrane helix</keyword>
<comment type="caution">
    <text evidence="2">The sequence shown here is derived from an EMBL/GenBank/DDBJ whole genome shotgun (WGS) entry which is preliminary data.</text>
</comment>
<sequence>MGMFWFWIGLLLLAFAIAALPGWRHTRNRWPYSLGGRYRFYPSAGAALGVALILLLFLLGLIAMDWPGATAPAVE</sequence>
<organism evidence="2 3">
    <name type="scientific">Albidovulum marisflavi</name>
    <dbReference type="NCBI Taxonomy" id="2984159"/>
    <lineage>
        <taxon>Bacteria</taxon>
        <taxon>Pseudomonadati</taxon>
        <taxon>Pseudomonadota</taxon>
        <taxon>Alphaproteobacteria</taxon>
        <taxon>Rhodobacterales</taxon>
        <taxon>Paracoccaceae</taxon>
        <taxon>Albidovulum</taxon>
    </lineage>
</organism>